<dbReference type="KEGG" id="mbak:MSBR3_0209"/>
<dbReference type="Pfam" id="PF26607">
    <property type="entry name" value="DUF8189"/>
    <property type="match status" value="1"/>
</dbReference>
<evidence type="ECO:0000313" key="3">
    <source>
        <dbReference type="Proteomes" id="UP000033066"/>
    </source>
</evidence>
<protein>
    <submittedName>
        <fullName evidence="2">Sialidase</fullName>
    </submittedName>
</protein>
<proteinExistence type="predicted"/>
<dbReference type="AlphaFoldDB" id="A0A0E3SJG5"/>
<organism evidence="2 3">
    <name type="scientific">Methanosarcina barkeri 3</name>
    <dbReference type="NCBI Taxonomy" id="1434107"/>
    <lineage>
        <taxon>Archaea</taxon>
        <taxon>Methanobacteriati</taxon>
        <taxon>Methanobacteriota</taxon>
        <taxon>Stenosarchaea group</taxon>
        <taxon>Methanomicrobia</taxon>
        <taxon>Methanosarcinales</taxon>
        <taxon>Methanosarcinaceae</taxon>
        <taxon>Methanosarcina</taxon>
    </lineage>
</organism>
<dbReference type="InterPro" id="IPR058502">
    <property type="entry name" value="PLL-like_beta-prop"/>
</dbReference>
<dbReference type="Gene3D" id="2.120.10.70">
    <property type="entry name" value="Fucose-specific lectin"/>
    <property type="match status" value="1"/>
</dbReference>
<evidence type="ECO:0000313" key="2">
    <source>
        <dbReference type="EMBL" id="AKB80787.1"/>
    </source>
</evidence>
<evidence type="ECO:0000259" key="1">
    <source>
        <dbReference type="Pfam" id="PF26607"/>
    </source>
</evidence>
<dbReference type="SUPFAM" id="SSF89372">
    <property type="entry name" value="Fucose-specific lectin"/>
    <property type="match status" value="1"/>
</dbReference>
<gene>
    <name evidence="2" type="ORF">MSBR3_0209</name>
</gene>
<dbReference type="Proteomes" id="UP000033066">
    <property type="component" value="Chromosome"/>
</dbReference>
<accession>A0A0E3SJG5</accession>
<name>A0A0E3SJG5_METBA</name>
<dbReference type="HOGENOM" id="CLU_2257339_0_0_2"/>
<dbReference type="PATRIC" id="fig|1434107.4.peg.279"/>
<keyword evidence="3" id="KW-1185">Reference proteome</keyword>
<feature type="domain" description="PLL-like beta propeller" evidence="1">
    <location>
        <begin position="5"/>
        <end position="96"/>
    </location>
</feature>
<reference evidence="2" key="1">
    <citation type="submission" date="2014-07" db="EMBL/GenBank/DDBJ databases">
        <title>Methanogenic archaea and the global carbon cycle.</title>
        <authorList>
            <person name="Henriksen J.R."/>
            <person name="Luke J."/>
            <person name="Reinhart S."/>
            <person name="Benedict M.N."/>
            <person name="Youngblut N.D."/>
            <person name="Metcalf M.E."/>
            <person name="Whitaker R.J."/>
            <person name="Metcalf W.W."/>
        </authorList>
    </citation>
    <scope>NUCLEOTIDE SEQUENCE [LARGE SCALE GENOMIC DNA]</scope>
    <source>
        <strain evidence="2">3</strain>
    </source>
</reference>
<sequence length="103" mass="12053">MQHKSFNDTWYDWESLGGEFIDGVAASSWASYRLDCFAVGSDFHTLKHKWYDGSWHEWMCRGGELYSAPAAVSWDSQRIDVFAIGENKTMQHKWYHLQLNQSN</sequence>
<dbReference type="EMBL" id="CP009517">
    <property type="protein sequence ID" value="AKB80787.1"/>
    <property type="molecule type" value="Genomic_DNA"/>
</dbReference>